<proteinExistence type="inferred from homology"/>
<dbReference type="EMBL" id="CP007035">
    <property type="protein sequence ID" value="AHF17607.1"/>
    <property type="molecule type" value="Genomic_DNA"/>
</dbReference>
<evidence type="ECO:0000256" key="2">
    <source>
        <dbReference type="ARBA" id="ARBA00006275"/>
    </source>
</evidence>
<evidence type="ECO:0008006" key="10">
    <source>
        <dbReference type="Google" id="ProtNLM"/>
    </source>
</evidence>
<dbReference type="Gene3D" id="1.25.40.390">
    <property type="match status" value="1"/>
</dbReference>
<sequence length="481" mass="54560">MNMKNIFYGLFFVALACSLTGCKKFLDQKPQTEIAADVFWKSEDDIKGGVAAMYDGIQSIFDNNYTLYGDARTDEVRVGQYGNISYAMNGLAAGITGSDWTNFYVTILRANLGIKNIPIVKAKYQTGIDQKAINHYLAQCYTTRALCYFWLIRLWGDVPVWTEPYDDISIEPNRARTSKDIIIDTVILRDLKLAASLSNPSLNNVYEANIGATYSLLMDVAMWKKDYASAITWYDDLVALKKYSLEPTATWKNLFINPTATKESIWSVYWDWTLDGGADVSTLIGAGNTNSDFEVEDSVWTYWTKTPADIRGPQTIDFKNSSHDKFLKFYAPNLDAKGNQLYPNGAEANILFPIYRWADILLLRAEAANKLEDRPTALKLLNQVRARAGVAAYRADSLNNQPIMENAILAERKLELYMEAKRWFDLERTDKVIEVMDPILKYRQTRMGSPAVGFGDPRTILWPINRNVLDANNKLVQNPPY</sequence>
<evidence type="ECO:0000256" key="3">
    <source>
        <dbReference type="ARBA" id="ARBA00022729"/>
    </source>
</evidence>
<name>W0F3K4_9BACT</name>
<dbReference type="PROSITE" id="PS51257">
    <property type="entry name" value="PROKAR_LIPOPROTEIN"/>
    <property type="match status" value="1"/>
</dbReference>
<dbReference type="eggNOG" id="COG1395">
    <property type="taxonomic scope" value="Bacteria"/>
</dbReference>
<accession>W0F3K4</accession>
<dbReference type="Pfam" id="PF14322">
    <property type="entry name" value="SusD-like_3"/>
    <property type="match status" value="1"/>
</dbReference>
<comment type="subcellular location">
    <subcellularLocation>
        <location evidence="1">Cell outer membrane</location>
    </subcellularLocation>
</comment>
<keyword evidence="3" id="KW-0732">Signal</keyword>
<dbReference type="AlphaFoldDB" id="W0F3K4"/>
<protein>
    <recommendedName>
        <fullName evidence="10">Carbohydrate-binding protein SusD</fullName>
    </recommendedName>
</protein>
<evidence type="ECO:0000256" key="1">
    <source>
        <dbReference type="ARBA" id="ARBA00004442"/>
    </source>
</evidence>
<feature type="domain" description="RagB/SusD" evidence="6">
    <location>
        <begin position="338"/>
        <end position="481"/>
    </location>
</feature>
<organism evidence="8 9">
    <name type="scientific">Niabella soli DSM 19437</name>
    <dbReference type="NCBI Taxonomy" id="929713"/>
    <lineage>
        <taxon>Bacteria</taxon>
        <taxon>Pseudomonadati</taxon>
        <taxon>Bacteroidota</taxon>
        <taxon>Chitinophagia</taxon>
        <taxon>Chitinophagales</taxon>
        <taxon>Chitinophagaceae</taxon>
        <taxon>Niabella</taxon>
    </lineage>
</organism>
<dbReference type="InterPro" id="IPR012944">
    <property type="entry name" value="SusD_RagB_dom"/>
</dbReference>
<keyword evidence="9" id="KW-1185">Reference proteome</keyword>
<evidence type="ECO:0000259" key="6">
    <source>
        <dbReference type="Pfam" id="PF07980"/>
    </source>
</evidence>
<reference evidence="8 9" key="1">
    <citation type="submission" date="2013-12" db="EMBL/GenBank/DDBJ databases">
        <authorList>
            <consortium name="DOE Joint Genome Institute"/>
            <person name="Eisen J."/>
            <person name="Huntemann M."/>
            <person name="Han J."/>
            <person name="Chen A."/>
            <person name="Kyrpides N."/>
            <person name="Mavromatis K."/>
            <person name="Markowitz V."/>
            <person name="Palaniappan K."/>
            <person name="Ivanova N."/>
            <person name="Schaumberg A."/>
            <person name="Pati A."/>
            <person name="Liolios K."/>
            <person name="Nordberg H.P."/>
            <person name="Cantor M.N."/>
            <person name="Hua S.X."/>
            <person name="Woyke T."/>
        </authorList>
    </citation>
    <scope>NUCLEOTIDE SEQUENCE [LARGE SCALE GENOMIC DNA]</scope>
    <source>
        <strain evidence="9">DSM 19437</strain>
    </source>
</reference>
<dbReference type="InterPro" id="IPR033985">
    <property type="entry name" value="SusD-like_N"/>
</dbReference>
<gene>
    <name evidence="8" type="ORF">NIASO_10900</name>
</gene>
<dbReference type="SUPFAM" id="SSF48452">
    <property type="entry name" value="TPR-like"/>
    <property type="match status" value="1"/>
</dbReference>
<evidence type="ECO:0000313" key="9">
    <source>
        <dbReference type="Proteomes" id="UP000003586"/>
    </source>
</evidence>
<dbReference type="STRING" id="929713.NIASO_10900"/>
<feature type="domain" description="SusD-like N-terminal" evidence="7">
    <location>
        <begin position="24"/>
        <end position="216"/>
    </location>
</feature>
<dbReference type="OrthoDB" id="1035036at2"/>
<dbReference type="KEGG" id="nso:NIASO_10900"/>
<dbReference type="GO" id="GO:0009279">
    <property type="term" value="C:cell outer membrane"/>
    <property type="evidence" value="ECO:0007669"/>
    <property type="project" value="UniProtKB-SubCell"/>
</dbReference>
<dbReference type="InterPro" id="IPR011990">
    <property type="entry name" value="TPR-like_helical_dom_sf"/>
</dbReference>
<evidence type="ECO:0000259" key="7">
    <source>
        <dbReference type="Pfam" id="PF14322"/>
    </source>
</evidence>
<keyword evidence="4" id="KW-0472">Membrane</keyword>
<dbReference type="Proteomes" id="UP000003586">
    <property type="component" value="Chromosome"/>
</dbReference>
<evidence type="ECO:0000313" key="8">
    <source>
        <dbReference type="EMBL" id="AHF17607.1"/>
    </source>
</evidence>
<keyword evidence="5" id="KW-0998">Cell outer membrane</keyword>
<evidence type="ECO:0000256" key="4">
    <source>
        <dbReference type="ARBA" id="ARBA00023136"/>
    </source>
</evidence>
<dbReference type="HOGENOM" id="CLU_015553_1_3_10"/>
<comment type="similarity">
    <text evidence="2">Belongs to the SusD family.</text>
</comment>
<dbReference type="Pfam" id="PF07980">
    <property type="entry name" value="SusD_RagB"/>
    <property type="match status" value="1"/>
</dbReference>
<evidence type="ECO:0000256" key="5">
    <source>
        <dbReference type="ARBA" id="ARBA00023237"/>
    </source>
</evidence>